<evidence type="ECO:0000313" key="2">
    <source>
        <dbReference type="EMBL" id="SHE76279.1"/>
    </source>
</evidence>
<keyword evidence="1" id="KW-0472">Membrane</keyword>
<name>A0A1M4W4Y4_9FLAO</name>
<sequence>MNRYNLSKSTKTALFFLSLLPLQWGLMWWFNLHPDDLELYYSPFFEAISTLQLYSLAWLPFSIGDVFYLFLVIWLAVLIYRFIKFKRNRLNRFISFLGFCALFYTLFNVFWGFNYYRRPLNQQLQLSSDYSTEALVEFTCELIEVANASHLSIVENDTSAVNFNFSKSEMQNLVFEAYQEPSNFPNKLNYPTENIKSSLLSLPLSYAGFSGYLNPFTKEAQFNSLMPQYKWPTTMAHEVSHQLGFAKENEANFIAALVCINSKHKYLRYAGLTFALKYSLNDIYKRDPELFKVMLADVNEGIIKNYKTSRQFWEKYRGPSEVIMKQIYGNFLKANNQPKGIETYSYVTALLVNYHNTYQLF</sequence>
<keyword evidence="1" id="KW-0812">Transmembrane</keyword>
<evidence type="ECO:0000256" key="1">
    <source>
        <dbReference type="SAM" id="Phobius"/>
    </source>
</evidence>
<protein>
    <recommendedName>
        <fullName evidence="4">DUF3810 domain-containing protein</fullName>
    </recommendedName>
</protein>
<reference evidence="2 3" key="1">
    <citation type="submission" date="2016-11" db="EMBL/GenBank/DDBJ databases">
        <authorList>
            <person name="Jaros S."/>
            <person name="Januszkiewicz K."/>
            <person name="Wedrychowicz H."/>
        </authorList>
    </citation>
    <scope>NUCLEOTIDE SEQUENCE [LARGE SCALE GENOMIC DNA]</scope>
    <source>
        <strain evidence="2 3">DSM 25661</strain>
    </source>
</reference>
<dbReference type="EMBL" id="FQTW01000005">
    <property type="protein sequence ID" value="SHE76279.1"/>
    <property type="molecule type" value="Genomic_DNA"/>
</dbReference>
<dbReference type="Pfam" id="PF12725">
    <property type="entry name" value="DUF3810"/>
    <property type="match status" value="1"/>
</dbReference>
<dbReference type="InterPro" id="IPR024294">
    <property type="entry name" value="DUF3810"/>
</dbReference>
<organism evidence="2 3">
    <name type="scientific">Psychroflexus salarius</name>
    <dbReference type="NCBI Taxonomy" id="1155689"/>
    <lineage>
        <taxon>Bacteria</taxon>
        <taxon>Pseudomonadati</taxon>
        <taxon>Bacteroidota</taxon>
        <taxon>Flavobacteriia</taxon>
        <taxon>Flavobacteriales</taxon>
        <taxon>Flavobacteriaceae</taxon>
        <taxon>Psychroflexus</taxon>
    </lineage>
</organism>
<feature type="transmembrane region" description="Helical" evidence="1">
    <location>
        <begin position="51"/>
        <end position="80"/>
    </location>
</feature>
<keyword evidence="3" id="KW-1185">Reference proteome</keyword>
<evidence type="ECO:0008006" key="4">
    <source>
        <dbReference type="Google" id="ProtNLM"/>
    </source>
</evidence>
<feature type="transmembrane region" description="Helical" evidence="1">
    <location>
        <begin position="92"/>
        <end position="113"/>
    </location>
</feature>
<evidence type="ECO:0000313" key="3">
    <source>
        <dbReference type="Proteomes" id="UP000184462"/>
    </source>
</evidence>
<dbReference type="Proteomes" id="UP000184462">
    <property type="component" value="Unassembled WGS sequence"/>
</dbReference>
<dbReference type="STRING" id="1155689.SAMN05444278_10581"/>
<feature type="transmembrane region" description="Helical" evidence="1">
    <location>
        <begin position="12"/>
        <end position="31"/>
    </location>
</feature>
<proteinExistence type="predicted"/>
<accession>A0A1M4W4Y4</accession>
<dbReference type="AlphaFoldDB" id="A0A1M4W4Y4"/>
<gene>
    <name evidence="2" type="ORF">SAMN05444278_10581</name>
</gene>
<keyword evidence="1" id="KW-1133">Transmembrane helix</keyword>